<keyword evidence="4 7" id="KW-0812">Transmembrane</keyword>
<dbReference type="Proteomes" id="UP001597034">
    <property type="component" value="Unassembled WGS sequence"/>
</dbReference>
<dbReference type="CDD" id="cd06261">
    <property type="entry name" value="TM_PBP2"/>
    <property type="match status" value="1"/>
</dbReference>
<dbReference type="PROSITE" id="PS50928">
    <property type="entry name" value="ABC_TM1"/>
    <property type="match status" value="1"/>
</dbReference>
<evidence type="ECO:0000313" key="10">
    <source>
        <dbReference type="Proteomes" id="UP001597034"/>
    </source>
</evidence>
<dbReference type="Pfam" id="PF00528">
    <property type="entry name" value="BPD_transp_1"/>
    <property type="match status" value="1"/>
</dbReference>
<dbReference type="RefSeq" id="WP_256400536.1">
    <property type="nucleotide sequence ID" value="NZ_JANHJR010000003.1"/>
</dbReference>
<feature type="transmembrane region" description="Helical" evidence="7">
    <location>
        <begin position="316"/>
        <end position="335"/>
    </location>
</feature>
<organism evidence="9 10">
    <name type="scientific">Haloarchaeobius litoreus</name>
    <dbReference type="NCBI Taxonomy" id="755306"/>
    <lineage>
        <taxon>Archaea</taxon>
        <taxon>Methanobacteriati</taxon>
        <taxon>Methanobacteriota</taxon>
        <taxon>Stenosarchaea group</taxon>
        <taxon>Halobacteria</taxon>
        <taxon>Halobacteriales</taxon>
        <taxon>Halorubellaceae</taxon>
        <taxon>Haloarchaeobius</taxon>
    </lineage>
</organism>
<dbReference type="Gene3D" id="1.10.3720.10">
    <property type="entry name" value="MetI-like"/>
    <property type="match status" value="1"/>
</dbReference>
<feature type="transmembrane region" description="Helical" evidence="7">
    <location>
        <begin position="153"/>
        <end position="176"/>
    </location>
</feature>
<dbReference type="EMBL" id="JBHUDO010000003">
    <property type="protein sequence ID" value="MFD1647407.1"/>
    <property type="molecule type" value="Genomic_DNA"/>
</dbReference>
<evidence type="ECO:0000256" key="5">
    <source>
        <dbReference type="ARBA" id="ARBA00022989"/>
    </source>
</evidence>
<feature type="transmembrane region" description="Helical" evidence="7">
    <location>
        <begin position="212"/>
        <end position="231"/>
    </location>
</feature>
<dbReference type="AlphaFoldDB" id="A0ABD6DMH1"/>
<dbReference type="PANTHER" id="PTHR43163">
    <property type="entry name" value="DIPEPTIDE TRANSPORT SYSTEM PERMEASE PROTEIN DPPB-RELATED"/>
    <property type="match status" value="1"/>
</dbReference>
<sequence>MSLARFLIKRLLQGVFVVWGVITVVFGLRVIAPGDPANVLLPPDVAPEVRRQVVADLGLDEPLYVQYWEFISGMAVETPLGLYRLATGRPGGDFGLGLSLTSQTPVVDRVARSLPATLELAIMATIVAVVIAIPLGVISATNRHSAPDYGATLFSLAGISTPNFWLGVMLIIVLSVQLNLFPTSQRAIGIPGVVDLLVAGQLGAAGDGFLTWLWYITLPAVTLGTYFTALITRLTRSGMLDELGKTYVRASRAKGLPESLVRYKHVLRNTLIPIITVVGLQLGTLIGGAVITEFVFDWPGLGQVLINSINSRDWPMVQGSLIVISVGFVVVNIVVDTLYTFVNPRVGFD</sequence>
<dbReference type="InterPro" id="IPR000515">
    <property type="entry name" value="MetI-like"/>
</dbReference>
<keyword evidence="10" id="KW-1185">Reference proteome</keyword>
<accession>A0ABD6DMH1</accession>
<gene>
    <name evidence="9" type="ORF">ACFSBL_17095</name>
</gene>
<feature type="transmembrane region" description="Helical" evidence="7">
    <location>
        <begin position="271"/>
        <end position="296"/>
    </location>
</feature>
<protein>
    <submittedName>
        <fullName evidence="9">ABC transporter permease</fullName>
    </submittedName>
</protein>
<evidence type="ECO:0000256" key="3">
    <source>
        <dbReference type="ARBA" id="ARBA00022475"/>
    </source>
</evidence>
<keyword evidence="2 7" id="KW-0813">Transport</keyword>
<comment type="subcellular location">
    <subcellularLocation>
        <location evidence="1 7">Cell membrane</location>
        <topology evidence="1 7">Multi-pass membrane protein</topology>
    </subcellularLocation>
</comment>
<comment type="similarity">
    <text evidence="7">Belongs to the binding-protein-dependent transport system permease family.</text>
</comment>
<feature type="transmembrane region" description="Helical" evidence="7">
    <location>
        <begin position="12"/>
        <end position="32"/>
    </location>
</feature>
<dbReference type="Pfam" id="PF19300">
    <property type="entry name" value="BPD_transp_1_N"/>
    <property type="match status" value="1"/>
</dbReference>
<evidence type="ECO:0000256" key="4">
    <source>
        <dbReference type="ARBA" id="ARBA00022692"/>
    </source>
</evidence>
<dbReference type="InterPro" id="IPR035906">
    <property type="entry name" value="MetI-like_sf"/>
</dbReference>
<feature type="transmembrane region" description="Helical" evidence="7">
    <location>
        <begin position="120"/>
        <end position="141"/>
    </location>
</feature>
<feature type="domain" description="ABC transmembrane type-1" evidence="8">
    <location>
        <begin position="114"/>
        <end position="339"/>
    </location>
</feature>
<evidence type="ECO:0000256" key="7">
    <source>
        <dbReference type="RuleBase" id="RU363032"/>
    </source>
</evidence>
<keyword evidence="5 7" id="KW-1133">Transmembrane helix</keyword>
<evidence type="ECO:0000259" key="8">
    <source>
        <dbReference type="PROSITE" id="PS50928"/>
    </source>
</evidence>
<proteinExistence type="inferred from homology"/>
<dbReference type="InterPro" id="IPR045621">
    <property type="entry name" value="BPD_transp_1_N"/>
</dbReference>
<evidence type="ECO:0000256" key="1">
    <source>
        <dbReference type="ARBA" id="ARBA00004651"/>
    </source>
</evidence>
<keyword evidence="3" id="KW-1003">Cell membrane</keyword>
<evidence type="ECO:0000313" key="9">
    <source>
        <dbReference type="EMBL" id="MFD1647407.1"/>
    </source>
</evidence>
<evidence type="ECO:0000256" key="6">
    <source>
        <dbReference type="ARBA" id="ARBA00023136"/>
    </source>
</evidence>
<name>A0ABD6DMH1_9EURY</name>
<evidence type="ECO:0000256" key="2">
    <source>
        <dbReference type="ARBA" id="ARBA00022448"/>
    </source>
</evidence>
<keyword evidence="6 7" id="KW-0472">Membrane</keyword>
<dbReference type="SUPFAM" id="SSF161098">
    <property type="entry name" value="MetI-like"/>
    <property type="match status" value="1"/>
</dbReference>
<reference evidence="9 10" key="1">
    <citation type="journal article" date="2019" name="Int. J. Syst. Evol. Microbiol.">
        <title>The Global Catalogue of Microorganisms (GCM) 10K type strain sequencing project: providing services to taxonomists for standard genome sequencing and annotation.</title>
        <authorList>
            <consortium name="The Broad Institute Genomics Platform"/>
            <consortium name="The Broad Institute Genome Sequencing Center for Infectious Disease"/>
            <person name="Wu L."/>
            <person name="Ma J."/>
        </authorList>
    </citation>
    <scope>NUCLEOTIDE SEQUENCE [LARGE SCALE GENOMIC DNA]</scope>
    <source>
        <strain evidence="9 10">CGMCC 1.10390</strain>
    </source>
</reference>
<dbReference type="GO" id="GO:0005886">
    <property type="term" value="C:plasma membrane"/>
    <property type="evidence" value="ECO:0007669"/>
    <property type="project" value="UniProtKB-SubCell"/>
</dbReference>
<dbReference type="PANTHER" id="PTHR43163:SF6">
    <property type="entry name" value="DIPEPTIDE TRANSPORT SYSTEM PERMEASE PROTEIN DPPB-RELATED"/>
    <property type="match status" value="1"/>
</dbReference>
<comment type="caution">
    <text evidence="9">The sequence shown here is derived from an EMBL/GenBank/DDBJ whole genome shotgun (WGS) entry which is preliminary data.</text>
</comment>